<dbReference type="HOGENOM" id="CLU_2794585_0_0_1"/>
<accession>R0KRP5</accession>
<dbReference type="EMBL" id="KB908982">
    <property type="protein sequence ID" value="EOB13426.1"/>
    <property type="molecule type" value="Genomic_DNA"/>
</dbReference>
<organism evidence="1 2">
    <name type="scientific">Nosema bombycis (strain CQ1 / CVCC 102059)</name>
    <name type="common">Microsporidian parasite</name>
    <name type="synonym">Pebrine of silkworm</name>
    <dbReference type="NCBI Taxonomy" id="578461"/>
    <lineage>
        <taxon>Eukaryota</taxon>
        <taxon>Fungi</taxon>
        <taxon>Fungi incertae sedis</taxon>
        <taxon>Microsporidia</taxon>
        <taxon>Nosematidae</taxon>
        <taxon>Nosema</taxon>
    </lineage>
</organism>
<gene>
    <name evidence="1" type="ORF">NBO_74g0001</name>
</gene>
<dbReference type="VEuPathDB" id="MicrosporidiaDB:NBO_74g0001"/>
<keyword evidence="2" id="KW-1185">Reference proteome</keyword>
<sequence length="68" mass="8317">MHKSYAVFHIRVFQVPLIFLRLPPPLPFPTIPFPLFLHFMKSFCIQYTKIHYFLHFFLISICPYKQFI</sequence>
<evidence type="ECO:0000313" key="1">
    <source>
        <dbReference type="EMBL" id="EOB13426.1"/>
    </source>
</evidence>
<evidence type="ECO:0000313" key="2">
    <source>
        <dbReference type="Proteomes" id="UP000016927"/>
    </source>
</evidence>
<name>R0KRP5_NOSB1</name>
<dbReference type="Proteomes" id="UP000016927">
    <property type="component" value="Unassembled WGS sequence"/>
</dbReference>
<dbReference type="AlphaFoldDB" id="R0KRP5"/>
<proteinExistence type="predicted"/>
<protein>
    <submittedName>
        <fullName evidence="1">Uncharacterized protein</fullName>
    </submittedName>
</protein>
<reference evidence="1 2" key="1">
    <citation type="journal article" date="2013" name="BMC Genomics">
        <title>Comparative genomics of parasitic silkworm microsporidia reveal an association between genome expansion and host adaptation.</title>
        <authorList>
            <person name="Pan G."/>
            <person name="Xu J."/>
            <person name="Li T."/>
            <person name="Xia Q."/>
            <person name="Liu S.L."/>
            <person name="Zhang G."/>
            <person name="Li S."/>
            <person name="Li C."/>
            <person name="Liu H."/>
            <person name="Yang L."/>
            <person name="Liu T."/>
            <person name="Zhang X."/>
            <person name="Wu Z."/>
            <person name="Fan W."/>
            <person name="Dang X."/>
            <person name="Xiang H."/>
            <person name="Tao M."/>
            <person name="Li Y."/>
            <person name="Hu J."/>
            <person name="Li Z."/>
            <person name="Lin L."/>
            <person name="Luo J."/>
            <person name="Geng L."/>
            <person name="Wang L."/>
            <person name="Long M."/>
            <person name="Wan Y."/>
            <person name="He N."/>
            <person name="Zhang Z."/>
            <person name="Lu C."/>
            <person name="Keeling P.J."/>
            <person name="Wang J."/>
            <person name="Xiang Z."/>
            <person name="Zhou Z."/>
        </authorList>
    </citation>
    <scope>NUCLEOTIDE SEQUENCE [LARGE SCALE GENOMIC DNA]</scope>
    <source>
        <strain evidence="2">CQ1 / CVCC 102059</strain>
    </source>
</reference>